<dbReference type="HOGENOM" id="CLU_1207270_0_0_1"/>
<proteinExistence type="predicted"/>
<name>H3CKS8_TETNG</name>
<evidence type="ECO:0008006" key="3">
    <source>
        <dbReference type="Google" id="ProtNLM"/>
    </source>
</evidence>
<evidence type="ECO:0000313" key="2">
    <source>
        <dbReference type="Proteomes" id="UP000007303"/>
    </source>
</evidence>
<evidence type="ECO:0000313" key="1">
    <source>
        <dbReference type="Ensembl" id="ENSTNIP00000008857.1"/>
    </source>
</evidence>
<keyword evidence="2" id="KW-1185">Reference proteome</keyword>
<dbReference type="STRING" id="99883.ENSTNIP00000008857"/>
<dbReference type="AlphaFoldDB" id="H3CKS8"/>
<dbReference type="Ensembl" id="ENSTNIT00000009028.1">
    <property type="protein sequence ID" value="ENSTNIP00000008857.1"/>
    <property type="gene ID" value="ENSTNIG00000006114.1"/>
</dbReference>
<dbReference type="InParanoid" id="H3CKS8"/>
<reference evidence="1" key="2">
    <citation type="submission" date="2025-08" db="UniProtKB">
        <authorList>
            <consortium name="Ensembl"/>
        </authorList>
    </citation>
    <scope>IDENTIFICATION</scope>
</reference>
<accession>H3CKS8</accession>
<dbReference type="GeneTree" id="ENSGT00940000157750"/>
<dbReference type="Proteomes" id="UP000007303">
    <property type="component" value="Unassembled WGS sequence"/>
</dbReference>
<dbReference type="OMA" id="SRCSWWI"/>
<reference evidence="2" key="1">
    <citation type="journal article" date="2004" name="Nature">
        <title>Genome duplication in the teleost fish Tetraodon nigroviridis reveals the early vertebrate proto-karyotype.</title>
        <authorList>
            <person name="Jaillon O."/>
            <person name="Aury J.-M."/>
            <person name="Brunet F."/>
            <person name="Petit J.-L."/>
            <person name="Stange-Thomann N."/>
            <person name="Mauceli E."/>
            <person name="Bouneau L."/>
            <person name="Fischer C."/>
            <person name="Ozouf-Costaz C."/>
            <person name="Bernot A."/>
            <person name="Nicaud S."/>
            <person name="Jaffe D."/>
            <person name="Fisher S."/>
            <person name="Lutfalla G."/>
            <person name="Dossat C."/>
            <person name="Segurens B."/>
            <person name="Dasilva C."/>
            <person name="Salanoubat M."/>
            <person name="Levy M."/>
            <person name="Boudet N."/>
            <person name="Castellano S."/>
            <person name="Anthouard V."/>
            <person name="Jubin C."/>
            <person name="Castelli V."/>
            <person name="Katinka M."/>
            <person name="Vacherie B."/>
            <person name="Biemont C."/>
            <person name="Skalli Z."/>
            <person name="Cattolico L."/>
            <person name="Poulain J."/>
            <person name="De Berardinis V."/>
            <person name="Cruaud C."/>
            <person name="Duprat S."/>
            <person name="Brottier P."/>
            <person name="Coutanceau J.-P."/>
            <person name="Gouzy J."/>
            <person name="Parra G."/>
            <person name="Lardier G."/>
            <person name="Chapple C."/>
            <person name="McKernan K.J."/>
            <person name="McEwan P."/>
            <person name="Bosak S."/>
            <person name="Kellis M."/>
            <person name="Volff J.-N."/>
            <person name="Guigo R."/>
            <person name="Zody M.C."/>
            <person name="Mesirov J."/>
            <person name="Lindblad-Toh K."/>
            <person name="Birren B."/>
            <person name="Nusbaum C."/>
            <person name="Kahn D."/>
            <person name="Robinson-Rechavi M."/>
            <person name="Laudet V."/>
            <person name="Schachter V."/>
            <person name="Quetier F."/>
            <person name="Saurin W."/>
            <person name="Scarpelli C."/>
            <person name="Wincker P."/>
            <person name="Lander E.S."/>
            <person name="Weissenbach J."/>
            <person name="Roest Crollius H."/>
        </authorList>
    </citation>
    <scope>NUCLEOTIDE SEQUENCE [LARGE SCALE GENOMIC DNA]</scope>
</reference>
<reference evidence="1" key="3">
    <citation type="submission" date="2025-09" db="UniProtKB">
        <authorList>
            <consortium name="Ensembl"/>
        </authorList>
    </citation>
    <scope>IDENTIFICATION</scope>
</reference>
<protein>
    <recommendedName>
        <fullName evidence="3">HECT domain containing 2</fullName>
    </recommendedName>
</protein>
<organism evidence="1 2">
    <name type="scientific">Tetraodon nigroviridis</name>
    <name type="common">Spotted green pufferfish</name>
    <name type="synonym">Chelonodon nigroviridis</name>
    <dbReference type="NCBI Taxonomy" id="99883"/>
    <lineage>
        <taxon>Eukaryota</taxon>
        <taxon>Metazoa</taxon>
        <taxon>Chordata</taxon>
        <taxon>Craniata</taxon>
        <taxon>Vertebrata</taxon>
        <taxon>Euteleostomi</taxon>
        <taxon>Actinopterygii</taxon>
        <taxon>Neopterygii</taxon>
        <taxon>Teleostei</taxon>
        <taxon>Neoteleostei</taxon>
        <taxon>Acanthomorphata</taxon>
        <taxon>Eupercaria</taxon>
        <taxon>Tetraodontiformes</taxon>
        <taxon>Tetradontoidea</taxon>
        <taxon>Tetraodontidae</taxon>
        <taxon>Tetraodon</taxon>
    </lineage>
</organism>
<sequence length="230" mass="26640">PLISSVRQKQRLFVNTLPPEVKAPFPPEPVVPLRTKTTREFQEDLKLAVQSGEWKEVREFYLTTFNSFIKINAAFKREANGSFDTIEDSGIDAKFVNAVYDALLCTPQDNQKLVLKGIINSLLREWKGPRTKDDLRAYFILVQNPQYSSTGTYMIYAHLLRQIAALSEADHHFLVHWLKKLSVRRFRQVVERLLQFISFRLFPADPEELPPLSRCSWWIPSATKVLSLFS</sequence>